<evidence type="ECO:0000313" key="4">
    <source>
        <dbReference type="Proteomes" id="UP000199320"/>
    </source>
</evidence>
<dbReference type="Pfam" id="PF18545">
    <property type="entry name" value="HalOD1"/>
    <property type="match status" value="1"/>
</dbReference>
<reference evidence="3" key="2">
    <citation type="submission" date="2016-10" db="EMBL/GenBank/DDBJ databases">
        <authorList>
            <person name="de Groot N.N."/>
        </authorList>
    </citation>
    <scope>NUCLEOTIDE SEQUENCE [LARGE SCALE GENOMIC DNA]</scope>
    <source>
        <strain evidence="3">CDM_6</strain>
    </source>
</reference>
<sequence>MSGATPRDNLMSVGEASGRTVYYDEDRGTYHTWCDDNSHEPVSTALLLTVSSVLEVDPNDLEMLSKYIEPDALNALFGHWQRAEPRGGDGSVSFTFSECTVTVHANGELVIDPAYRHAAPTGN</sequence>
<dbReference type="EMBL" id="FOIC01000009">
    <property type="protein sequence ID" value="SET60577.1"/>
    <property type="molecule type" value="Genomic_DNA"/>
</dbReference>
<dbReference type="RefSeq" id="WP_092932756.1">
    <property type="nucleotide sequence ID" value="NZ_FMZP01000007.1"/>
</dbReference>
<evidence type="ECO:0000313" key="2">
    <source>
        <dbReference type="EMBL" id="SDC77641.1"/>
    </source>
</evidence>
<evidence type="ECO:0000259" key="1">
    <source>
        <dbReference type="Pfam" id="PF18545"/>
    </source>
</evidence>
<feature type="domain" description="Halobacterial output" evidence="1">
    <location>
        <begin position="39"/>
        <end position="113"/>
    </location>
</feature>
<organism evidence="2 5">
    <name type="scientific">Natrinema hispanicum</name>
    <dbReference type="NCBI Taxonomy" id="392421"/>
    <lineage>
        <taxon>Archaea</taxon>
        <taxon>Methanobacteriati</taxon>
        <taxon>Methanobacteriota</taxon>
        <taxon>Stenosarchaea group</taxon>
        <taxon>Halobacteria</taxon>
        <taxon>Halobacteriales</taxon>
        <taxon>Natrialbaceae</taxon>
        <taxon>Natrinema</taxon>
    </lineage>
</organism>
<keyword evidence="4" id="KW-1185">Reference proteome</keyword>
<evidence type="ECO:0000313" key="3">
    <source>
        <dbReference type="EMBL" id="SET60577.1"/>
    </source>
</evidence>
<gene>
    <name evidence="3" type="ORF">SAMN04488694_10948</name>
    <name evidence="2" type="ORF">SAMN05192552_100775</name>
</gene>
<accession>A0A1G6PCB4</accession>
<dbReference type="Proteomes" id="UP000199320">
    <property type="component" value="Unassembled WGS sequence"/>
</dbReference>
<proteinExistence type="predicted"/>
<evidence type="ECO:0000313" key="5">
    <source>
        <dbReference type="Proteomes" id="UP000324021"/>
    </source>
</evidence>
<dbReference type="Proteomes" id="UP000324021">
    <property type="component" value="Unassembled WGS sequence"/>
</dbReference>
<name>A0A1G6PCB4_9EURY</name>
<dbReference type="AlphaFoldDB" id="A0A1G6PCB4"/>
<protein>
    <recommendedName>
        <fullName evidence="1">Halobacterial output domain-containing protein</fullName>
    </recommendedName>
</protein>
<dbReference type="InterPro" id="IPR040624">
    <property type="entry name" value="HalOD1"/>
</dbReference>
<dbReference type="EMBL" id="FMZP01000007">
    <property type="protein sequence ID" value="SDC77641.1"/>
    <property type="molecule type" value="Genomic_DNA"/>
</dbReference>
<dbReference type="OrthoDB" id="193772at2157"/>
<reference evidence="4 5" key="1">
    <citation type="submission" date="2016-10" db="EMBL/GenBank/DDBJ databases">
        <authorList>
            <person name="Varghese N."/>
            <person name="Submissions S."/>
        </authorList>
    </citation>
    <scope>NUCLEOTIDE SEQUENCE [LARGE SCALE GENOMIC DNA]</scope>
    <source>
        <strain evidence="2 5">CDM_1</strain>
        <strain evidence="4">CDM_6</strain>
    </source>
</reference>